<organism evidence="1 2">
    <name type="scientific">Batillaria attramentaria</name>
    <dbReference type="NCBI Taxonomy" id="370345"/>
    <lineage>
        <taxon>Eukaryota</taxon>
        <taxon>Metazoa</taxon>
        <taxon>Spiralia</taxon>
        <taxon>Lophotrochozoa</taxon>
        <taxon>Mollusca</taxon>
        <taxon>Gastropoda</taxon>
        <taxon>Caenogastropoda</taxon>
        <taxon>Sorbeoconcha</taxon>
        <taxon>Cerithioidea</taxon>
        <taxon>Batillariidae</taxon>
        <taxon>Batillaria</taxon>
    </lineage>
</organism>
<evidence type="ECO:0000313" key="2">
    <source>
        <dbReference type="Proteomes" id="UP001519460"/>
    </source>
</evidence>
<dbReference type="Proteomes" id="UP001519460">
    <property type="component" value="Unassembled WGS sequence"/>
</dbReference>
<proteinExistence type="predicted"/>
<name>A0ABD0KWY7_9CAEN</name>
<feature type="non-terminal residue" evidence="1">
    <location>
        <position position="1"/>
    </location>
</feature>
<evidence type="ECO:0000313" key="1">
    <source>
        <dbReference type="EMBL" id="KAK7491262.1"/>
    </source>
</evidence>
<dbReference type="AlphaFoldDB" id="A0ABD0KWY7"/>
<reference evidence="1 2" key="1">
    <citation type="journal article" date="2023" name="Sci. Data">
        <title>Genome assembly of the Korean intertidal mud-creeper Batillaria attramentaria.</title>
        <authorList>
            <person name="Patra A.K."/>
            <person name="Ho P.T."/>
            <person name="Jun S."/>
            <person name="Lee S.J."/>
            <person name="Kim Y."/>
            <person name="Won Y.J."/>
        </authorList>
    </citation>
    <scope>NUCLEOTIDE SEQUENCE [LARGE SCALE GENOMIC DNA]</scope>
    <source>
        <strain evidence="1">Wonlab-2016</strain>
    </source>
</reference>
<dbReference type="EMBL" id="JACVVK020000117">
    <property type="protein sequence ID" value="KAK7491262.1"/>
    <property type="molecule type" value="Genomic_DNA"/>
</dbReference>
<protein>
    <submittedName>
        <fullName evidence="1">Uncharacterized protein</fullName>
    </submittedName>
</protein>
<accession>A0ABD0KWY7</accession>
<feature type="non-terminal residue" evidence="1">
    <location>
        <position position="146"/>
    </location>
</feature>
<keyword evidence="2" id="KW-1185">Reference proteome</keyword>
<comment type="caution">
    <text evidence="1">The sequence shown here is derived from an EMBL/GenBank/DDBJ whole genome shotgun (WGS) entry which is preliminary data.</text>
</comment>
<sequence length="146" mass="15797">VVSIAKGDSWPTGSSRDCMLSGAGALGEKGFMGSRQKWRWNVWASVLASSGEVNEPDRMDRQLLEAKNSPDSGGVIVACTQLREQQGGPLRECDAGRYGGRLFAYRGIGNIAHNLLEEVGQTLYDGCCNGEAFIVFQAARPLEERS</sequence>
<gene>
    <name evidence="1" type="ORF">BaRGS_00017533</name>
</gene>